<name>A0A4C1SZ91_EUMVA</name>
<evidence type="ECO:0000313" key="3">
    <source>
        <dbReference type="Proteomes" id="UP000299102"/>
    </source>
</evidence>
<dbReference type="EMBL" id="BGZK01000023">
    <property type="protein sequence ID" value="GBP06590.1"/>
    <property type="molecule type" value="Genomic_DNA"/>
</dbReference>
<evidence type="ECO:0000256" key="1">
    <source>
        <dbReference type="SAM" id="MobiDB-lite"/>
    </source>
</evidence>
<proteinExistence type="predicted"/>
<gene>
    <name evidence="2" type="ORF">EVAR_92579_1</name>
</gene>
<comment type="caution">
    <text evidence="2">The sequence shown here is derived from an EMBL/GenBank/DDBJ whole genome shotgun (WGS) entry which is preliminary data.</text>
</comment>
<protein>
    <submittedName>
        <fullName evidence="2">Uncharacterized protein</fullName>
    </submittedName>
</protein>
<organism evidence="2 3">
    <name type="scientific">Eumeta variegata</name>
    <name type="common">Bagworm moth</name>
    <name type="synonym">Eumeta japonica</name>
    <dbReference type="NCBI Taxonomy" id="151549"/>
    <lineage>
        <taxon>Eukaryota</taxon>
        <taxon>Metazoa</taxon>
        <taxon>Ecdysozoa</taxon>
        <taxon>Arthropoda</taxon>
        <taxon>Hexapoda</taxon>
        <taxon>Insecta</taxon>
        <taxon>Pterygota</taxon>
        <taxon>Neoptera</taxon>
        <taxon>Endopterygota</taxon>
        <taxon>Lepidoptera</taxon>
        <taxon>Glossata</taxon>
        <taxon>Ditrysia</taxon>
        <taxon>Tineoidea</taxon>
        <taxon>Psychidae</taxon>
        <taxon>Oiketicinae</taxon>
        <taxon>Eumeta</taxon>
    </lineage>
</organism>
<evidence type="ECO:0000313" key="2">
    <source>
        <dbReference type="EMBL" id="GBP06590.1"/>
    </source>
</evidence>
<accession>A0A4C1SZ91</accession>
<keyword evidence="3" id="KW-1185">Reference proteome</keyword>
<dbReference type="AlphaFoldDB" id="A0A4C1SZ91"/>
<reference evidence="2 3" key="1">
    <citation type="journal article" date="2019" name="Commun. Biol.">
        <title>The bagworm genome reveals a unique fibroin gene that provides high tensile strength.</title>
        <authorList>
            <person name="Kono N."/>
            <person name="Nakamura H."/>
            <person name="Ohtoshi R."/>
            <person name="Tomita M."/>
            <person name="Numata K."/>
            <person name="Arakawa K."/>
        </authorList>
    </citation>
    <scope>NUCLEOTIDE SEQUENCE [LARGE SCALE GENOMIC DNA]</scope>
</reference>
<dbReference type="Proteomes" id="UP000299102">
    <property type="component" value="Unassembled WGS sequence"/>
</dbReference>
<feature type="region of interest" description="Disordered" evidence="1">
    <location>
        <begin position="1"/>
        <end position="71"/>
    </location>
</feature>
<sequence length="171" mass="18985">MVQSDDKRHLRPGDPSAGSARPGVRAALTRPSSRSRAGGVCARRRSPREGAKSRRSRINKTPHDRCVPNRPPGQRLGACMTLIYKKITDRNVAKIETAIATALVTSYCNDRDRSQRSDVVFAHDKKCTLWPIMIGVNYYAFASPSEEANGYMSFKICVLARLRQSSNLAHV</sequence>
<feature type="compositionally biased region" description="Basic and acidic residues" evidence="1">
    <location>
        <begin position="1"/>
        <end position="12"/>
    </location>
</feature>